<keyword evidence="2" id="KW-1185">Reference proteome</keyword>
<dbReference type="EMBL" id="JBHSWH010000001">
    <property type="protein sequence ID" value="MFC6705466.1"/>
    <property type="molecule type" value="Genomic_DNA"/>
</dbReference>
<reference evidence="2" key="1">
    <citation type="journal article" date="2019" name="Int. J. Syst. Evol. Microbiol.">
        <title>The Global Catalogue of Microorganisms (GCM) 10K type strain sequencing project: providing services to taxonomists for standard genome sequencing and annotation.</title>
        <authorList>
            <consortium name="The Broad Institute Genomics Platform"/>
            <consortium name="The Broad Institute Genome Sequencing Center for Infectious Disease"/>
            <person name="Wu L."/>
            <person name="Ma J."/>
        </authorList>
    </citation>
    <scope>NUCLEOTIDE SEQUENCE [LARGE SCALE GENOMIC DNA]</scope>
    <source>
        <strain evidence="2">CCUG 58127</strain>
    </source>
</reference>
<protein>
    <recommendedName>
        <fullName evidence="3">Proline iminopeptidase</fullName>
    </recommendedName>
</protein>
<sequence length="96" mass="10702">MFDQIPLLQPFAEAADILAAVDDWPALYDVERLASNTVPVVAAVYFDDMYVDADLSLDTARRVGNVRPWVTNEYEHDGLRSGSVVERLMDMLAGKV</sequence>
<name>A0ABW2AF94_9MICO</name>
<proteinExistence type="predicted"/>
<dbReference type="Proteomes" id="UP001596298">
    <property type="component" value="Unassembled WGS sequence"/>
</dbReference>
<accession>A0ABW2AF94</accession>
<comment type="caution">
    <text evidence="1">The sequence shown here is derived from an EMBL/GenBank/DDBJ whole genome shotgun (WGS) entry which is preliminary data.</text>
</comment>
<dbReference type="SUPFAM" id="SSF53474">
    <property type="entry name" value="alpha/beta-Hydrolases"/>
    <property type="match status" value="1"/>
</dbReference>
<evidence type="ECO:0000313" key="1">
    <source>
        <dbReference type="EMBL" id="MFC6705466.1"/>
    </source>
</evidence>
<gene>
    <name evidence="1" type="ORF">ACFQDH_09345</name>
</gene>
<organism evidence="1 2">
    <name type="scientific">Flexivirga alba</name>
    <dbReference type="NCBI Taxonomy" id="702742"/>
    <lineage>
        <taxon>Bacteria</taxon>
        <taxon>Bacillati</taxon>
        <taxon>Actinomycetota</taxon>
        <taxon>Actinomycetes</taxon>
        <taxon>Micrococcales</taxon>
        <taxon>Dermacoccaceae</taxon>
        <taxon>Flexivirga</taxon>
    </lineage>
</organism>
<evidence type="ECO:0000313" key="2">
    <source>
        <dbReference type="Proteomes" id="UP001596298"/>
    </source>
</evidence>
<evidence type="ECO:0008006" key="3">
    <source>
        <dbReference type="Google" id="ProtNLM"/>
    </source>
</evidence>
<dbReference type="InterPro" id="IPR029058">
    <property type="entry name" value="AB_hydrolase_fold"/>
</dbReference>
<dbReference type="RefSeq" id="WP_382400625.1">
    <property type="nucleotide sequence ID" value="NZ_JBHSWH010000001.1"/>
</dbReference>